<dbReference type="EC" id="1.1.1.267" evidence="9"/>
<feature type="domain" description="1-deoxy-D-xylulose 5-phosphate reductoisomerase C-terminal" evidence="11">
    <location>
        <begin position="149"/>
        <end position="240"/>
    </location>
</feature>
<reference evidence="14 15" key="2">
    <citation type="submission" date="2017-08" db="EMBL/GenBank/DDBJ databases">
        <authorList>
            <person name="de Groot N.N."/>
        </authorList>
    </citation>
    <scope>NUCLEOTIDE SEQUENCE [LARGE SCALE GENOMIC DNA]</scope>
    <source>
        <strain evidence="14">Orrdi1</strain>
    </source>
</reference>
<dbReference type="InterPro" id="IPR036169">
    <property type="entry name" value="DXPR_C_sf"/>
</dbReference>
<keyword evidence="6 9" id="KW-0464">Manganese</keyword>
<dbReference type="UniPathway" id="UPA00056">
    <property type="reaction ID" value="UER00092"/>
</dbReference>
<feature type="binding site" evidence="9">
    <location>
        <position position="210"/>
    </location>
    <ligand>
        <name>1-deoxy-D-xylulose 5-phosphate</name>
        <dbReference type="ChEBI" id="CHEBI:57792"/>
    </ligand>
</feature>
<feature type="binding site" evidence="9">
    <location>
        <position position="128"/>
    </location>
    <ligand>
        <name>1-deoxy-D-xylulose 5-phosphate</name>
        <dbReference type="ChEBI" id="CHEBI:57792"/>
    </ligand>
</feature>
<keyword evidence="13" id="KW-0413">Isomerase</keyword>
<dbReference type="NCBIfam" id="TIGR00243">
    <property type="entry name" value="Dxr"/>
    <property type="match status" value="1"/>
</dbReference>
<feature type="binding site" evidence="9">
    <location>
        <position position="127"/>
    </location>
    <ligand>
        <name>NADPH</name>
        <dbReference type="ChEBI" id="CHEBI:57783"/>
    </ligand>
</feature>
<keyword evidence="3 9" id="KW-0479">Metal-binding</keyword>
<comment type="similarity">
    <text evidence="2 9">Belongs to the DXR family.</text>
</comment>
<feature type="domain" description="DXP reductoisomerase C-terminal" evidence="12">
    <location>
        <begin position="272"/>
        <end position="391"/>
    </location>
</feature>
<dbReference type="PIRSF" id="PIRSF006205">
    <property type="entry name" value="Dxp_reductismrs"/>
    <property type="match status" value="1"/>
</dbReference>
<dbReference type="InterPro" id="IPR013512">
    <property type="entry name" value="DXP_reductoisomerase_N"/>
</dbReference>
<dbReference type="InterPro" id="IPR026877">
    <property type="entry name" value="DXPR_C"/>
</dbReference>
<dbReference type="OrthoDB" id="9806546at2"/>
<reference evidence="13 15" key="1">
    <citation type="submission" date="2016-06" db="EMBL/GenBank/DDBJ databases">
        <authorList>
            <person name="Kjaerup R.B."/>
            <person name="Dalgaard T.S."/>
            <person name="Juul-Madsen H.R."/>
        </authorList>
    </citation>
    <scope>NUCLEOTIDE SEQUENCE [LARGE SCALE GENOMIC DNA]</scope>
    <source>
        <strain evidence="13">Orrdi1</strain>
    </source>
</reference>
<keyword evidence="5 9" id="KW-0560">Oxidoreductase</keyword>
<feature type="binding site" evidence="9">
    <location>
        <position position="154"/>
    </location>
    <ligand>
        <name>1-deoxy-D-xylulose 5-phosphate</name>
        <dbReference type="ChEBI" id="CHEBI:57792"/>
    </ligand>
</feature>
<dbReference type="RefSeq" id="WP_067749474.1">
    <property type="nucleotide sequence ID" value="NZ_LT907988.1"/>
</dbReference>
<dbReference type="GO" id="GO:0051484">
    <property type="term" value="P:isopentenyl diphosphate biosynthetic process, methylerythritol 4-phosphate pathway involved in terpenoid biosynthetic process"/>
    <property type="evidence" value="ECO:0007669"/>
    <property type="project" value="UniProtKB-ARBA"/>
</dbReference>
<comment type="function">
    <text evidence="9">Catalyzes the NADPH-dependent rearrangement and reduction of 1-deoxy-D-xylulose-5-phosphate (DXP) to 2-C-methyl-D-erythritol 4-phosphate (MEP).</text>
</comment>
<evidence type="ECO:0000256" key="8">
    <source>
        <dbReference type="ARBA" id="ARBA00048543"/>
    </source>
</evidence>
<feature type="binding site" evidence="9">
    <location>
        <position position="232"/>
    </location>
    <ligand>
        <name>Mn(2+)</name>
        <dbReference type="ChEBI" id="CHEBI:29035"/>
    </ligand>
</feature>
<dbReference type="PROSITE" id="PS51257">
    <property type="entry name" value="PROKAR_LIPOPROTEIN"/>
    <property type="match status" value="1"/>
</dbReference>
<feature type="binding site" evidence="9">
    <location>
        <position position="129"/>
    </location>
    <ligand>
        <name>NADPH</name>
        <dbReference type="ChEBI" id="CHEBI:57783"/>
    </ligand>
</feature>
<evidence type="ECO:0000313" key="15">
    <source>
        <dbReference type="Proteomes" id="UP000078558"/>
    </source>
</evidence>
<proteinExistence type="inferred from homology"/>
<dbReference type="Gene3D" id="3.40.50.720">
    <property type="entry name" value="NAD(P)-binding Rossmann-like Domain"/>
    <property type="match status" value="1"/>
</dbReference>
<dbReference type="Pfam" id="PF02670">
    <property type="entry name" value="DXP_reductoisom"/>
    <property type="match status" value="1"/>
</dbReference>
<feature type="binding site" evidence="9">
    <location>
        <position position="216"/>
    </location>
    <ligand>
        <name>NADPH</name>
        <dbReference type="ChEBI" id="CHEBI:57783"/>
    </ligand>
</feature>
<comment type="catalytic activity">
    <reaction evidence="8">
        <text>2-C-methyl-D-erythritol 4-phosphate + NADP(+) = 1-deoxy-D-xylulose 5-phosphate + NADPH + H(+)</text>
        <dbReference type="Rhea" id="RHEA:13717"/>
        <dbReference type="ChEBI" id="CHEBI:15378"/>
        <dbReference type="ChEBI" id="CHEBI:57783"/>
        <dbReference type="ChEBI" id="CHEBI:57792"/>
        <dbReference type="ChEBI" id="CHEBI:58262"/>
        <dbReference type="ChEBI" id="CHEBI:58349"/>
        <dbReference type="EC" id="1.1.1.267"/>
    </reaction>
    <physiologicalReaction direction="right-to-left" evidence="8">
        <dbReference type="Rhea" id="RHEA:13719"/>
    </physiologicalReaction>
</comment>
<dbReference type="EMBL" id="LT907988">
    <property type="protein sequence ID" value="SOE49606.1"/>
    <property type="molecule type" value="Genomic_DNA"/>
</dbReference>
<comment type="pathway">
    <text evidence="1 9">Isoprenoid biosynthesis; isopentenyl diphosphate biosynthesis via DXP pathway; isopentenyl diphosphate from 1-deoxy-D-xylulose 5-phosphate: step 1/6.</text>
</comment>
<evidence type="ECO:0000259" key="11">
    <source>
        <dbReference type="Pfam" id="PF08436"/>
    </source>
</evidence>
<dbReference type="AlphaFoldDB" id="A0A1C3JX69"/>
<name>A0A1C3JX69_9BURK</name>
<comment type="caution">
    <text evidence="9">Lacks conserved residue(s) required for the propagation of feature annotation.</text>
</comment>
<evidence type="ECO:0000256" key="1">
    <source>
        <dbReference type="ARBA" id="ARBA00005094"/>
    </source>
</evidence>
<keyword evidence="7 9" id="KW-0414">Isoprene biosynthesis</keyword>
<feature type="binding site" evidence="9">
    <location>
        <position position="16"/>
    </location>
    <ligand>
        <name>NADPH</name>
        <dbReference type="ChEBI" id="CHEBI:57783"/>
    </ligand>
</feature>
<dbReference type="EMBL" id="FLRC01000003">
    <property type="protein sequence ID" value="SBT23869.1"/>
    <property type="molecule type" value="Genomic_DNA"/>
</dbReference>
<dbReference type="GO" id="GO:0016853">
    <property type="term" value="F:isomerase activity"/>
    <property type="evidence" value="ECO:0007669"/>
    <property type="project" value="UniProtKB-KW"/>
</dbReference>
<dbReference type="GO" id="GO:0070402">
    <property type="term" value="F:NADPH binding"/>
    <property type="evidence" value="ECO:0007669"/>
    <property type="project" value="InterPro"/>
</dbReference>
<dbReference type="InterPro" id="IPR013644">
    <property type="entry name" value="DXP_reductoisomerase_C"/>
</dbReference>
<dbReference type="Proteomes" id="UP000078558">
    <property type="component" value="Chromosome I"/>
</dbReference>
<dbReference type="Pfam" id="PF08436">
    <property type="entry name" value="DXP_redisom_C"/>
    <property type="match status" value="1"/>
</dbReference>
<feature type="binding site" evidence="9">
    <location>
        <position position="14"/>
    </location>
    <ligand>
        <name>NADPH</name>
        <dbReference type="ChEBI" id="CHEBI:57783"/>
    </ligand>
</feature>
<feature type="binding site" evidence="9">
    <location>
        <position position="187"/>
    </location>
    <ligand>
        <name>1-deoxy-D-xylulose 5-phosphate</name>
        <dbReference type="ChEBI" id="CHEBI:57792"/>
    </ligand>
</feature>
<keyword evidence="4 9" id="KW-0521">NADP</keyword>
<feature type="binding site" evidence="9">
    <location>
        <position position="228"/>
    </location>
    <ligand>
        <name>1-deoxy-D-xylulose 5-phosphate</name>
        <dbReference type="ChEBI" id="CHEBI:57792"/>
    </ligand>
</feature>
<dbReference type="SUPFAM" id="SSF51735">
    <property type="entry name" value="NAD(P)-binding Rossmann-fold domains"/>
    <property type="match status" value="1"/>
</dbReference>
<dbReference type="Pfam" id="PF13288">
    <property type="entry name" value="DXPR_C"/>
    <property type="match status" value="1"/>
</dbReference>
<keyword evidence="15" id="KW-1185">Reference proteome</keyword>
<dbReference type="SUPFAM" id="SSF69055">
    <property type="entry name" value="1-deoxy-D-xylulose-5-phosphate reductoisomerase, C-terminal domain"/>
    <property type="match status" value="1"/>
</dbReference>
<evidence type="ECO:0000259" key="10">
    <source>
        <dbReference type="Pfam" id="PF02670"/>
    </source>
</evidence>
<feature type="binding site" evidence="9">
    <location>
        <position position="223"/>
    </location>
    <ligand>
        <name>1-deoxy-D-xylulose 5-phosphate</name>
        <dbReference type="ChEBI" id="CHEBI:57792"/>
    </ligand>
</feature>
<evidence type="ECO:0000256" key="3">
    <source>
        <dbReference type="ARBA" id="ARBA00022723"/>
    </source>
</evidence>
<dbReference type="FunFam" id="3.40.50.720:FF:000045">
    <property type="entry name" value="1-deoxy-D-xylulose 5-phosphate reductoisomerase"/>
    <property type="match status" value="1"/>
</dbReference>
<dbReference type="PANTHER" id="PTHR30525">
    <property type="entry name" value="1-DEOXY-D-XYLULOSE 5-PHOSPHATE REDUCTOISOMERASE"/>
    <property type="match status" value="1"/>
</dbReference>
<feature type="binding site" evidence="9">
    <location>
        <position position="155"/>
    </location>
    <ligand>
        <name>Mn(2+)</name>
        <dbReference type="ChEBI" id="CHEBI:29035"/>
    </ligand>
</feature>
<organism evidence="13 15">
    <name type="scientific">Orrella dioscoreae</name>
    <dbReference type="NCBI Taxonomy" id="1851544"/>
    <lineage>
        <taxon>Bacteria</taxon>
        <taxon>Pseudomonadati</taxon>
        <taxon>Pseudomonadota</taxon>
        <taxon>Betaproteobacteria</taxon>
        <taxon>Burkholderiales</taxon>
        <taxon>Alcaligenaceae</taxon>
        <taxon>Orrella</taxon>
    </lineage>
</organism>
<dbReference type="PANTHER" id="PTHR30525:SF0">
    <property type="entry name" value="1-DEOXY-D-XYLULOSE 5-PHOSPHATE REDUCTOISOMERASE, CHLOROPLASTIC"/>
    <property type="match status" value="1"/>
</dbReference>
<dbReference type="NCBIfam" id="NF009114">
    <property type="entry name" value="PRK12464.1"/>
    <property type="match status" value="1"/>
</dbReference>
<dbReference type="Gene3D" id="1.10.1740.10">
    <property type="match status" value="1"/>
</dbReference>
<feature type="binding site" evidence="9">
    <location>
        <position position="153"/>
    </location>
    <ligand>
        <name>Mn(2+)</name>
        <dbReference type="ChEBI" id="CHEBI:29035"/>
    </ligand>
</feature>
<feature type="binding site" evidence="9">
    <location>
        <position position="15"/>
    </location>
    <ligand>
        <name>NADPH</name>
        <dbReference type="ChEBI" id="CHEBI:57783"/>
    </ligand>
</feature>
<gene>
    <name evidence="9" type="primary">dxr</name>
    <name evidence="13" type="ORF">ODI_01251</name>
    <name evidence="14" type="ORF">ODI_R2193</name>
</gene>
<accession>A0A1C3JX69</accession>
<dbReference type="GO" id="GO:0030604">
    <property type="term" value="F:1-deoxy-D-xylulose-5-phosphate reductoisomerase activity"/>
    <property type="evidence" value="ECO:0007669"/>
    <property type="project" value="UniProtKB-UniRule"/>
</dbReference>
<evidence type="ECO:0000256" key="7">
    <source>
        <dbReference type="ARBA" id="ARBA00023229"/>
    </source>
</evidence>
<sequence length="400" mass="41946">MSAMRRVTVLGSTGSIGCSTLDVIARHPDRYAVHGLSAYSRMDKLAEQALASRAAVVVVPDTAARTAFQQAWPSGVTPPEIRVGVQALADTAAESGTDSVMAAIVGAAGLPAALAAARAGKRVLLANKEALVAAGSVFMRAVRENGAELLPIDSEHNAIFQCLPHGGRAGAPSAPAPGVRRLILTASGGPFRLRRWQDLADITPDEACAHPNWSMGRKISVDSATMVNKGLEVIEAHWLFAMPPERIEVLVHPQSVVHSMVEYADGSVLAQLGQPDMRTPIAYGLGFPARLESGVSPLDLASRGRLDFEAAEPGRYPCLDLAFQALRAGQGACIAFNAANEVAVAAFLAGRLRYTAIAECIESALSWQAGQASATLDSLESVLALDQAVREQASRAEAVS</sequence>
<dbReference type="STRING" id="1851544.ODI_01251"/>
<evidence type="ECO:0000256" key="6">
    <source>
        <dbReference type="ARBA" id="ARBA00023211"/>
    </source>
</evidence>
<dbReference type="SUPFAM" id="SSF55347">
    <property type="entry name" value="Glyceraldehyde-3-phosphate dehydrogenase-like, C-terminal domain"/>
    <property type="match status" value="1"/>
</dbReference>
<feature type="binding site" evidence="9">
    <location>
        <position position="155"/>
    </location>
    <ligand>
        <name>1-deoxy-D-xylulose 5-phosphate</name>
        <dbReference type="ChEBI" id="CHEBI:57792"/>
    </ligand>
</feature>
<comment type="cofactor">
    <cofactor evidence="9">
        <name>Mg(2+)</name>
        <dbReference type="ChEBI" id="CHEBI:18420"/>
    </cofactor>
    <cofactor evidence="9">
        <name>Mn(2+)</name>
        <dbReference type="ChEBI" id="CHEBI:29035"/>
    </cofactor>
</comment>
<dbReference type="HAMAP" id="MF_00183">
    <property type="entry name" value="DXP_reductoisom"/>
    <property type="match status" value="1"/>
</dbReference>
<evidence type="ECO:0000313" key="13">
    <source>
        <dbReference type="EMBL" id="SBT23869.1"/>
    </source>
</evidence>
<evidence type="ECO:0000256" key="9">
    <source>
        <dbReference type="HAMAP-Rule" id="MF_00183"/>
    </source>
</evidence>
<dbReference type="KEGG" id="odi:ODI_R2193"/>
<dbReference type="GO" id="GO:0030145">
    <property type="term" value="F:manganese ion binding"/>
    <property type="evidence" value="ECO:0007669"/>
    <property type="project" value="TreeGrafter"/>
</dbReference>
<evidence type="ECO:0000313" key="14">
    <source>
        <dbReference type="EMBL" id="SOE49606.1"/>
    </source>
</evidence>
<evidence type="ECO:0000259" key="12">
    <source>
        <dbReference type="Pfam" id="PF13288"/>
    </source>
</evidence>
<feature type="binding site" evidence="9">
    <location>
        <position position="232"/>
    </location>
    <ligand>
        <name>1-deoxy-D-xylulose 5-phosphate</name>
        <dbReference type="ChEBI" id="CHEBI:57792"/>
    </ligand>
</feature>
<dbReference type="InterPro" id="IPR036291">
    <property type="entry name" value="NAD(P)-bd_dom_sf"/>
</dbReference>
<feature type="binding site" evidence="9">
    <location>
        <position position="229"/>
    </location>
    <ligand>
        <name>1-deoxy-D-xylulose 5-phosphate</name>
        <dbReference type="ChEBI" id="CHEBI:57792"/>
    </ligand>
</feature>
<feature type="domain" description="1-deoxy-D-xylulose 5-phosphate reductoisomerase N-terminal" evidence="10">
    <location>
        <begin position="7"/>
        <end position="135"/>
    </location>
</feature>
<keyword evidence="9" id="KW-0460">Magnesium</keyword>
<dbReference type="InterPro" id="IPR003821">
    <property type="entry name" value="DXP_reductoisomerase"/>
</dbReference>
<evidence type="ECO:0000256" key="5">
    <source>
        <dbReference type="ARBA" id="ARBA00023002"/>
    </source>
</evidence>
<feature type="binding site" evidence="9">
    <location>
        <position position="13"/>
    </location>
    <ligand>
        <name>NADPH</name>
        <dbReference type="ChEBI" id="CHEBI:57783"/>
    </ligand>
</feature>
<protein>
    <recommendedName>
        <fullName evidence="9">1-deoxy-D-xylulose 5-phosphate reductoisomerase</fullName>
        <shortName evidence="9">DXP reductoisomerase</shortName>
        <ecNumber evidence="9">1.1.1.267</ecNumber>
    </recommendedName>
    <alternativeName>
        <fullName evidence="9">1-deoxyxylulose-5-phosphate reductoisomerase</fullName>
    </alternativeName>
    <alternativeName>
        <fullName evidence="9">2-C-methyl-D-erythritol 4-phosphate synthase</fullName>
    </alternativeName>
</protein>
<evidence type="ECO:0000256" key="2">
    <source>
        <dbReference type="ARBA" id="ARBA00006825"/>
    </source>
</evidence>
<evidence type="ECO:0000256" key="4">
    <source>
        <dbReference type="ARBA" id="ARBA00022857"/>
    </source>
</evidence>